<feature type="region of interest" description="Disordered" evidence="1">
    <location>
        <begin position="1"/>
        <end position="40"/>
    </location>
</feature>
<accession>A0A6G1ED91</accession>
<feature type="compositionally biased region" description="Basic and acidic residues" evidence="1">
    <location>
        <begin position="24"/>
        <end position="40"/>
    </location>
</feature>
<proteinExistence type="predicted"/>
<feature type="compositionally biased region" description="Low complexity" evidence="1">
    <location>
        <begin position="1"/>
        <end position="12"/>
    </location>
</feature>
<name>A0A6G1ED91_9ORYZ</name>
<dbReference type="EMBL" id="SPHZ02000003">
    <property type="protein sequence ID" value="KAF0922641.1"/>
    <property type="molecule type" value="Genomic_DNA"/>
</dbReference>
<keyword evidence="3" id="KW-1185">Reference proteome</keyword>
<organism evidence="2 3">
    <name type="scientific">Oryza meyeriana var. granulata</name>
    <dbReference type="NCBI Taxonomy" id="110450"/>
    <lineage>
        <taxon>Eukaryota</taxon>
        <taxon>Viridiplantae</taxon>
        <taxon>Streptophyta</taxon>
        <taxon>Embryophyta</taxon>
        <taxon>Tracheophyta</taxon>
        <taxon>Spermatophyta</taxon>
        <taxon>Magnoliopsida</taxon>
        <taxon>Liliopsida</taxon>
        <taxon>Poales</taxon>
        <taxon>Poaceae</taxon>
        <taxon>BOP clade</taxon>
        <taxon>Oryzoideae</taxon>
        <taxon>Oryzeae</taxon>
        <taxon>Oryzinae</taxon>
        <taxon>Oryza</taxon>
        <taxon>Oryza meyeriana</taxon>
    </lineage>
</organism>
<feature type="region of interest" description="Disordered" evidence="1">
    <location>
        <begin position="72"/>
        <end position="97"/>
    </location>
</feature>
<reference evidence="2 3" key="1">
    <citation type="submission" date="2019-11" db="EMBL/GenBank/DDBJ databases">
        <title>Whole genome sequence of Oryza granulata.</title>
        <authorList>
            <person name="Li W."/>
        </authorList>
    </citation>
    <scope>NUCLEOTIDE SEQUENCE [LARGE SCALE GENOMIC DNA]</scope>
    <source>
        <strain evidence="3">cv. Menghai</strain>
        <tissue evidence="2">Leaf</tissue>
    </source>
</reference>
<dbReference type="AlphaFoldDB" id="A0A6G1ED91"/>
<evidence type="ECO:0000313" key="2">
    <source>
        <dbReference type="EMBL" id="KAF0922641.1"/>
    </source>
</evidence>
<sequence length="97" mass="10393">MAVLCLAASGPSRRGRAGPRRLRGQTEHHGGENGMERGGRRHCDGKIVGCVRAGRHALRIYAARAVSRCERPSEERSAVVHGTRGHAASIGGARWDT</sequence>
<dbReference type="Proteomes" id="UP000479710">
    <property type="component" value="Unassembled WGS sequence"/>
</dbReference>
<evidence type="ECO:0000256" key="1">
    <source>
        <dbReference type="SAM" id="MobiDB-lite"/>
    </source>
</evidence>
<gene>
    <name evidence="2" type="ORF">E2562_001047</name>
</gene>
<protein>
    <submittedName>
        <fullName evidence="2">Uncharacterized protein</fullName>
    </submittedName>
</protein>
<evidence type="ECO:0000313" key="3">
    <source>
        <dbReference type="Proteomes" id="UP000479710"/>
    </source>
</evidence>
<comment type="caution">
    <text evidence="2">The sequence shown here is derived from an EMBL/GenBank/DDBJ whole genome shotgun (WGS) entry which is preliminary data.</text>
</comment>
<feature type="compositionally biased region" description="Basic residues" evidence="1">
    <location>
        <begin position="13"/>
        <end position="23"/>
    </location>
</feature>